<accession>A0A8T1NA27</accession>
<evidence type="ECO:0000313" key="2">
    <source>
        <dbReference type="Proteomes" id="UP000811609"/>
    </source>
</evidence>
<keyword evidence="2" id="KW-1185">Reference proteome</keyword>
<dbReference type="Proteomes" id="UP000811609">
    <property type="component" value="Chromosome 16"/>
</dbReference>
<comment type="caution">
    <text evidence="1">The sequence shown here is derived from an EMBL/GenBank/DDBJ whole genome shotgun (WGS) entry which is preliminary data.</text>
</comment>
<protein>
    <submittedName>
        <fullName evidence="1">Uncharacterized protein</fullName>
    </submittedName>
</protein>
<proteinExistence type="predicted"/>
<reference evidence="1" key="1">
    <citation type="submission" date="2020-12" db="EMBL/GenBank/DDBJ databases">
        <title>WGS assembly of Carya illinoinensis cv. Pawnee.</title>
        <authorList>
            <person name="Platts A."/>
            <person name="Shu S."/>
            <person name="Wright S."/>
            <person name="Barry K."/>
            <person name="Edger P."/>
            <person name="Pires J.C."/>
            <person name="Schmutz J."/>
        </authorList>
    </citation>
    <scope>NUCLEOTIDE SEQUENCE</scope>
    <source>
        <tissue evidence="1">Leaf</tissue>
    </source>
</reference>
<organism evidence="1 2">
    <name type="scientific">Carya illinoinensis</name>
    <name type="common">Pecan</name>
    <dbReference type="NCBI Taxonomy" id="32201"/>
    <lineage>
        <taxon>Eukaryota</taxon>
        <taxon>Viridiplantae</taxon>
        <taxon>Streptophyta</taxon>
        <taxon>Embryophyta</taxon>
        <taxon>Tracheophyta</taxon>
        <taxon>Spermatophyta</taxon>
        <taxon>Magnoliopsida</taxon>
        <taxon>eudicotyledons</taxon>
        <taxon>Gunneridae</taxon>
        <taxon>Pentapetalae</taxon>
        <taxon>rosids</taxon>
        <taxon>fabids</taxon>
        <taxon>Fagales</taxon>
        <taxon>Juglandaceae</taxon>
        <taxon>Carya</taxon>
    </lineage>
</organism>
<dbReference type="AlphaFoldDB" id="A0A8T1NA27"/>
<evidence type="ECO:0000313" key="1">
    <source>
        <dbReference type="EMBL" id="KAG6625643.1"/>
    </source>
</evidence>
<gene>
    <name evidence="1" type="ORF">CIPAW_16G112100</name>
</gene>
<dbReference type="EMBL" id="CM031824">
    <property type="protein sequence ID" value="KAG6625643.1"/>
    <property type="molecule type" value="Genomic_DNA"/>
</dbReference>
<name>A0A8T1NA27_CARIL</name>
<sequence>MPVHRKAYLNKFALAGAILASTNSILLGHGITFQFPCGDIGAMSTGAELFIREFG</sequence>